<proteinExistence type="predicted"/>
<sequence>MHKLSVNAVPSSSSSAGIKQNGLTLFRLTGELHGSTQTKDSGEQRDRSAVAATTRENGEVSFK</sequence>
<dbReference type="AlphaFoldDB" id="A0A822MTJ4"/>
<gene>
    <name evidence="2" type="ORF">VCR5J5_1370166</name>
</gene>
<evidence type="ECO:0000313" key="2">
    <source>
        <dbReference type="EMBL" id="CDT03145.1"/>
    </source>
</evidence>
<evidence type="ECO:0000313" key="3">
    <source>
        <dbReference type="Proteomes" id="UP000049495"/>
    </source>
</evidence>
<comment type="caution">
    <text evidence="2">The sequence shown here is derived from an EMBL/GenBank/DDBJ whole genome shotgun (WGS) entry which is preliminary data.</text>
</comment>
<reference evidence="3" key="1">
    <citation type="submission" date="2014-06" db="EMBL/GenBank/DDBJ databases">
        <authorList>
            <person name="Le Roux Frederique"/>
        </authorList>
    </citation>
    <scope>NUCLEOTIDE SEQUENCE [LARGE SCALE GENOMIC DNA]</scope>
    <source>
        <strain evidence="3">J5-5</strain>
    </source>
</reference>
<feature type="region of interest" description="Disordered" evidence="1">
    <location>
        <begin position="34"/>
        <end position="63"/>
    </location>
</feature>
<dbReference type="Proteomes" id="UP000049495">
    <property type="component" value="Unassembled WGS sequence"/>
</dbReference>
<organism evidence="2 3">
    <name type="scientific">Vibrio crassostreae</name>
    <dbReference type="NCBI Taxonomy" id="246167"/>
    <lineage>
        <taxon>Bacteria</taxon>
        <taxon>Pseudomonadati</taxon>
        <taxon>Pseudomonadota</taxon>
        <taxon>Gammaproteobacteria</taxon>
        <taxon>Vibrionales</taxon>
        <taxon>Vibrionaceae</taxon>
        <taxon>Vibrio</taxon>
    </lineage>
</organism>
<protein>
    <submittedName>
        <fullName evidence="2">Uncharacterized protein</fullName>
    </submittedName>
</protein>
<name>A0A822MTJ4_9VIBR</name>
<evidence type="ECO:0000256" key="1">
    <source>
        <dbReference type="SAM" id="MobiDB-lite"/>
    </source>
</evidence>
<dbReference type="EMBL" id="CCJV01000043">
    <property type="protein sequence ID" value="CDT03145.1"/>
    <property type="molecule type" value="Genomic_DNA"/>
</dbReference>
<accession>A0A822MTJ4</accession>